<keyword evidence="3" id="KW-1185">Reference proteome</keyword>
<dbReference type="Proteomes" id="UP001222118">
    <property type="component" value="Chromosome"/>
</dbReference>
<dbReference type="SUPFAM" id="SSF141571">
    <property type="entry name" value="Pentapeptide repeat-like"/>
    <property type="match status" value="2"/>
</dbReference>
<gene>
    <name evidence="2" type="ORF">PSQ90_15930</name>
</gene>
<dbReference type="Gene3D" id="2.160.20.80">
    <property type="entry name" value="E3 ubiquitin-protein ligase SopA"/>
    <property type="match status" value="2"/>
</dbReference>
<dbReference type="Pfam" id="PF00805">
    <property type="entry name" value="Pentapeptide"/>
    <property type="match status" value="3"/>
</dbReference>
<organism evidence="2 3">
    <name type="scientific">Devosia rhodophyticola</name>
    <dbReference type="NCBI Taxonomy" id="3026423"/>
    <lineage>
        <taxon>Bacteria</taxon>
        <taxon>Pseudomonadati</taxon>
        <taxon>Pseudomonadota</taxon>
        <taxon>Alphaproteobacteria</taxon>
        <taxon>Hyphomicrobiales</taxon>
        <taxon>Devosiaceae</taxon>
        <taxon>Devosia</taxon>
    </lineage>
</organism>
<name>A0ABY7YWU0_9HYPH</name>
<evidence type="ECO:0000313" key="2">
    <source>
        <dbReference type="EMBL" id="WDR05719.1"/>
    </source>
</evidence>
<dbReference type="PANTHER" id="PTHR47485:SF1">
    <property type="entry name" value="THYLAKOID LUMENAL 17.4 KDA PROTEIN, CHLOROPLASTIC"/>
    <property type="match status" value="1"/>
</dbReference>
<protein>
    <submittedName>
        <fullName evidence="2">Pentapeptide repeat-containing protein</fullName>
    </submittedName>
</protein>
<keyword evidence="1" id="KW-0677">Repeat</keyword>
<proteinExistence type="predicted"/>
<sequence>MVITQAAFDAAVRAGDFVEGHDLSAIDWRDLPSGDVRVRNCSLVAGDLLQGELNEADFEAVTFVDCRFGGAELTNARFSQCSFFDAERRLGCDFADAQMRGASFIDCNLSMSRFAGANLHAVHWQGCKGAGADFEDASFSRKSGRTVSVAGRFVDCALDYVNFTRVCLDDCVFDGSSLRQADFKRCSMVGASLQRADLIGAVFDQARLDNGDLRGAVLTGFDITGLEGFAGIKLNDSQLGAVVGPLGVRVFPG</sequence>
<dbReference type="RefSeq" id="WP_282211237.1">
    <property type="nucleotide sequence ID" value="NZ_CP118247.1"/>
</dbReference>
<dbReference type="EMBL" id="CP118247">
    <property type="protein sequence ID" value="WDR05719.1"/>
    <property type="molecule type" value="Genomic_DNA"/>
</dbReference>
<dbReference type="InterPro" id="IPR001646">
    <property type="entry name" value="5peptide_repeat"/>
</dbReference>
<dbReference type="PANTHER" id="PTHR47485">
    <property type="entry name" value="THYLAKOID LUMENAL 17.4 KDA PROTEIN, CHLOROPLASTIC"/>
    <property type="match status" value="1"/>
</dbReference>
<reference evidence="2 3" key="1">
    <citation type="submission" date="2023-02" db="EMBL/GenBank/DDBJ databases">
        <title>Devosia chondri sp. nov., isolated from the phycosphere of marine algae.</title>
        <authorList>
            <person name="Kim J.M."/>
            <person name="Lee J.K."/>
            <person name="Choi B.J."/>
            <person name="Bayburt H."/>
            <person name="Jeon C.O."/>
        </authorList>
    </citation>
    <scope>NUCLEOTIDE SEQUENCE [LARGE SCALE GENOMIC DNA]</scope>
    <source>
        <strain evidence="2 3">G2-5</strain>
    </source>
</reference>
<evidence type="ECO:0000256" key="1">
    <source>
        <dbReference type="ARBA" id="ARBA00022737"/>
    </source>
</evidence>
<accession>A0ABY7YWU0</accession>
<evidence type="ECO:0000313" key="3">
    <source>
        <dbReference type="Proteomes" id="UP001222118"/>
    </source>
</evidence>